<dbReference type="OrthoDB" id="9790239at2"/>
<dbReference type="PANTHER" id="PTHR21180:SF32">
    <property type="entry name" value="ENDONUCLEASE_EXONUCLEASE_PHOSPHATASE FAMILY DOMAIN-CONTAINING PROTEIN 1"/>
    <property type="match status" value="1"/>
</dbReference>
<dbReference type="GO" id="GO:0003677">
    <property type="term" value="F:DNA binding"/>
    <property type="evidence" value="ECO:0007669"/>
    <property type="project" value="InterPro"/>
</dbReference>
<reference evidence="3 4" key="1">
    <citation type="submission" date="2017-06" db="EMBL/GenBank/DDBJ databases">
        <title>Investigating the central metabolism of Clostridium thermosuccinogenes.</title>
        <authorList>
            <person name="Koendjbiharie J.G."/>
            <person name="van Kranenburg R."/>
        </authorList>
    </citation>
    <scope>NUCLEOTIDE SEQUENCE [LARGE SCALE GENOMIC DNA]</scope>
    <source>
        <strain evidence="3 4">DSM 5806</strain>
    </source>
</reference>
<feature type="region of interest" description="Disordered" evidence="1">
    <location>
        <begin position="56"/>
        <end position="88"/>
    </location>
</feature>
<dbReference type="NCBIfam" id="TIGR00426">
    <property type="entry name" value="competence protein ComEA helix-hairpin-helix repeat region"/>
    <property type="match status" value="1"/>
</dbReference>
<accession>A0A2K2FDR0</accession>
<keyword evidence="4" id="KW-1185">Reference proteome</keyword>
<evidence type="ECO:0000313" key="3">
    <source>
        <dbReference type="EMBL" id="PNT98815.1"/>
    </source>
</evidence>
<dbReference type="InterPro" id="IPR004509">
    <property type="entry name" value="Competence_ComEA_HhH"/>
</dbReference>
<dbReference type="RefSeq" id="WP_103081647.1">
    <property type="nucleotide sequence ID" value="NZ_CP021850.1"/>
</dbReference>
<dbReference type="AlphaFoldDB" id="A0A2K2FDR0"/>
<dbReference type="Pfam" id="PF10531">
    <property type="entry name" value="SLBB"/>
    <property type="match status" value="1"/>
</dbReference>
<dbReference type="GO" id="GO:0006281">
    <property type="term" value="P:DNA repair"/>
    <property type="evidence" value="ECO:0007669"/>
    <property type="project" value="InterPro"/>
</dbReference>
<feature type="region of interest" description="Disordered" evidence="1">
    <location>
        <begin position="154"/>
        <end position="182"/>
    </location>
</feature>
<dbReference type="PANTHER" id="PTHR21180">
    <property type="entry name" value="ENDONUCLEASE/EXONUCLEASE/PHOSPHATASE FAMILY DOMAIN-CONTAINING PROTEIN 1"/>
    <property type="match status" value="1"/>
</dbReference>
<name>A0A2K2FDR0_9CLOT</name>
<dbReference type="Gene3D" id="3.10.560.10">
    <property type="entry name" value="Outer membrane lipoprotein wza domain like"/>
    <property type="match status" value="1"/>
</dbReference>
<dbReference type="InterPro" id="IPR003583">
    <property type="entry name" value="Hlx-hairpin-Hlx_DNA-bd_motif"/>
</dbReference>
<dbReference type="SMART" id="SM00278">
    <property type="entry name" value="HhH1"/>
    <property type="match status" value="2"/>
</dbReference>
<dbReference type="GO" id="GO:0015628">
    <property type="term" value="P:protein secretion by the type II secretion system"/>
    <property type="evidence" value="ECO:0007669"/>
    <property type="project" value="TreeGrafter"/>
</dbReference>
<dbReference type="KEGG" id="cthd:CDO33_14500"/>
<dbReference type="Proteomes" id="UP000236151">
    <property type="component" value="Unassembled WGS sequence"/>
</dbReference>
<dbReference type="InterPro" id="IPR019554">
    <property type="entry name" value="Soluble_ligand-bd"/>
</dbReference>
<feature type="compositionally biased region" description="Low complexity" evidence="1">
    <location>
        <begin position="168"/>
        <end position="178"/>
    </location>
</feature>
<dbReference type="InterPro" id="IPR010994">
    <property type="entry name" value="RuvA_2-like"/>
</dbReference>
<dbReference type="Gene3D" id="1.10.150.280">
    <property type="entry name" value="AF1531-like domain"/>
    <property type="match status" value="1"/>
</dbReference>
<feature type="compositionally biased region" description="Basic and acidic residues" evidence="1">
    <location>
        <begin position="56"/>
        <end position="71"/>
    </location>
</feature>
<sequence>MLINLFGREIYIKKSLVVIAALVLLAAALAIGYAVNSSGADIIIKNDDDFSMAWEESKGTSDIPTTDRKPEAANQKAESEGGQNVAEPEAEVEEIKVYVVGCVKNEGIVTLKKGQLIDDAIKAAGGATEDADIKNINLVYELTENVMLRIRSVKESQETSQGSSNNNAGAQSKSGAKSSENEGAAGSGIEIIKDSGGAVVIGNKGSSGISGGKININTATLEELDTLPGIGAATAQKIIDYRQKNGKFKKISDIMQVSGIGASKFDKIKDIITVD</sequence>
<dbReference type="EMBL" id="NIOJ01000024">
    <property type="protein sequence ID" value="PNT98815.1"/>
    <property type="molecule type" value="Genomic_DNA"/>
</dbReference>
<dbReference type="GO" id="GO:0015627">
    <property type="term" value="C:type II protein secretion system complex"/>
    <property type="evidence" value="ECO:0007669"/>
    <property type="project" value="TreeGrafter"/>
</dbReference>
<feature type="compositionally biased region" description="Polar residues" evidence="1">
    <location>
        <begin position="158"/>
        <end position="167"/>
    </location>
</feature>
<feature type="domain" description="Helix-hairpin-helix DNA-binding motif class 1" evidence="2">
    <location>
        <begin position="252"/>
        <end position="271"/>
    </location>
</feature>
<evidence type="ECO:0000259" key="2">
    <source>
        <dbReference type="SMART" id="SM00278"/>
    </source>
</evidence>
<evidence type="ECO:0000313" key="4">
    <source>
        <dbReference type="Proteomes" id="UP000236151"/>
    </source>
</evidence>
<evidence type="ECO:0000256" key="1">
    <source>
        <dbReference type="SAM" id="MobiDB-lite"/>
    </source>
</evidence>
<dbReference type="InterPro" id="IPR051675">
    <property type="entry name" value="Endo/Exo/Phosphatase_dom_1"/>
</dbReference>
<organism evidence="3 4">
    <name type="scientific">Clostridium thermosuccinogenes</name>
    <dbReference type="NCBI Taxonomy" id="84032"/>
    <lineage>
        <taxon>Bacteria</taxon>
        <taxon>Bacillati</taxon>
        <taxon>Bacillota</taxon>
        <taxon>Clostridia</taxon>
        <taxon>Eubacteriales</taxon>
        <taxon>Clostridiaceae</taxon>
        <taxon>Clostridium</taxon>
    </lineage>
</organism>
<gene>
    <name evidence="3" type="ORF">CDQ84_10235</name>
</gene>
<proteinExistence type="predicted"/>
<feature type="domain" description="Helix-hairpin-helix DNA-binding motif class 1" evidence="2">
    <location>
        <begin position="222"/>
        <end position="241"/>
    </location>
</feature>
<dbReference type="Pfam" id="PF12836">
    <property type="entry name" value="HHH_3"/>
    <property type="match status" value="1"/>
</dbReference>
<comment type="caution">
    <text evidence="3">The sequence shown here is derived from an EMBL/GenBank/DDBJ whole genome shotgun (WGS) entry which is preliminary data.</text>
</comment>
<protein>
    <recommendedName>
        <fullName evidence="2">Helix-hairpin-helix DNA-binding motif class 1 domain-containing protein</fullName>
    </recommendedName>
</protein>
<dbReference type="SUPFAM" id="SSF47781">
    <property type="entry name" value="RuvA domain 2-like"/>
    <property type="match status" value="1"/>
</dbReference>